<protein>
    <submittedName>
        <fullName evidence="3">Uncharacterized protein</fullName>
    </submittedName>
</protein>
<name>A0A915B7H9_PARUN</name>
<evidence type="ECO:0000256" key="1">
    <source>
        <dbReference type="SAM" id="Phobius"/>
    </source>
</evidence>
<reference evidence="3" key="1">
    <citation type="submission" date="2022-11" db="UniProtKB">
        <authorList>
            <consortium name="WormBaseParasite"/>
        </authorList>
    </citation>
    <scope>IDENTIFICATION</scope>
</reference>
<keyword evidence="1" id="KW-1133">Transmembrane helix</keyword>
<evidence type="ECO:0000313" key="2">
    <source>
        <dbReference type="Proteomes" id="UP000887569"/>
    </source>
</evidence>
<keyword evidence="1" id="KW-0472">Membrane</keyword>
<feature type="transmembrane region" description="Helical" evidence="1">
    <location>
        <begin position="114"/>
        <end position="133"/>
    </location>
</feature>
<dbReference type="Proteomes" id="UP000887569">
    <property type="component" value="Unplaced"/>
</dbReference>
<keyword evidence="2" id="KW-1185">Reference proteome</keyword>
<keyword evidence="1" id="KW-0812">Transmembrane</keyword>
<accession>A0A915B7H9</accession>
<dbReference type="WBParaSite" id="PgR029_g086_t01">
    <property type="protein sequence ID" value="PgR029_g086_t01"/>
    <property type="gene ID" value="PgR029_g086"/>
</dbReference>
<dbReference type="AlphaFoldDB" id="A0A915B7H9"/>
<sequence>MPISCLSHKFGTFRIFTYIHNFPTSIVVVFQSGDSLMGSFSRRCDHQSCEMEGEGKSQSISDSSLMLRGISGLLSRSCSIFLGLVCSEVQFDQAGEKYLVGSHIALEFLCCCRLFNVGWCFQIVLTLCAAIYLHQLHISHIFL</sequence>
<evidence type="ECO:0000313" key="3">
    <source>
        <dbReference type="WBParaSite" id="PgR029_g086_t01"/>
    </source>
</evidence>
<proteinExistence type="predicted"/>
<organism evidence="2 3">
    <name type="scientific">Parascaris univalens</name>
    <name type="common">Nematode worm</name>
    <dbReference type="NCBI Taxonomy" id="6257"/>
    <lineage>
        <taxon>Eukaryota</taxon>
        <taxon>Metazoa</taxon>
        <taxon>Ecdysozoa</taxon>
        <taxon>Nematoda</taxon>
        <taxon>Chromadorea</taxon>
        <taxon>Rhabditida</taxon>
        <taxon>Spirurina</taxon>
        <taxon>Ascaridomorpha</taxon>
        <taxon>Ascaridoidea</taxon>
        <taxon>Ascarididae</taxon>
        <taxon>Parascaris</taxon>
    </lineage>
</organism>